<dbReference type="GeneTree" id="ENSGT00940000161682"/>
<dbReference type="PROSITE" id="PS50222">
    <property type="entry name" value="EF_HAND_2"/>
    <property type="match status" value="2"/>
</dbReference>
<dbReference type="Gene3D" id="1.10.238.10">
    <property type="entry name" value="EF-hand"/>
    <property type="match status" value="2"/>
</dbReference>
<feature type="domain" description="EF-hand" evidence="4">
    <location>
        <begin position="82"/>
        <end position="117"/>
    </location>
</feature>
<dbReference type="GO" id="GO:0045214">
    <property type="term" value="P:sarcomere organization"/>
    <property type="evidence" value="ECO:0007669"/>
    <property type="project" value="Ensembl"/>
</dbReference>
<dbReference type="AlphaFoldDB" id="A0A8D0A1V1"/>
<reference evidence="5" key="2">
    <citation type="submission" date="2025-09" db="UniProtKB">
        <authorList>
            <consortium name="Ensembl"/>
        </authorList>
    </citation>
    <scope>IDENTIFICATION</scope>
</reference>
<dbReference type="Pfam" id="PF13202">
    <property type="entry name" value="EF-hand_5"/>
    <property type="match status" value="1"/>
</dbReference>
<evidence type="ECO:0000256" key="2">
    <source>
        <dbReference type="ARBA" id="ARBA00022737"/>
    </source>
</evidence>
<dbReference type="InterPro" id="IPR050403">
    <property type="entry name" value="Myosin_RLC"/>
</dbReference>
<dbReference type="Ensembl" id="ENSSLUT00000049586.1">
    <property type="protein sequence ID" value="ENSSLUP00000048131.1"/>
    <property type="gene ID" value="ENSSLUG00000021100.1"/>
</dbReference>
<dbReference type="GO" id="GO:0005509">
    <property type="term" value="F:calcium ion binding"/>
    <property type="evidence" value="ECO:0007669"/>
    <property type="project" value="InterPro"/>
</dbReference>
<evidence type="ECO:0000313" key="6">
    <source>
        <dbReference type="Proteomes" id="UP000694568"/>
    </source>
</evidence>
<proteinExistence type="predicted"/>
<dbReference type="GO" id="GO:0045823">
    <property type="term" value="P:positive regulation of heart contraction"/>
    <property type="evidence" value="ECO:0007669"/>
    <property type="project" value="Ensembl"/>
</dbReference>
<sequence length="156" mass="17503">CSNVFSMFEQSQIQEFKEAFGCIDQDRDGVIKKQDLKETYGQLGKLNVNDEELDAMLNEGKGPINFTVFLCSMMVCFPPGTDPEDTILAAFKLFDPNGTGFVNKDEFKRLLMNQADKFTAEEVDQAFALAPIDPTGNIDYKSLCYTITHGDEKEES</sequence>
<dbReference type="CDD" id="cd00051">
    <property type="entry name" value="EFh"/>
    <property type="match status" value="1"/>
</dbReference>
<accession>A0A8D0A1V1</accession>
<protein>
    <submittedName>
        <fullName evidence="5">Myosin, light chain 7, regulatory</fullName>
    </submittedName>
</protein>
<dbReference type="GO" id="GO:0055005">
    <property type="term" value="P:ventricular cardiac myofibril assembly"/>
    <property type="evidence" value="ECO:0007669"/>
    <property type="project" value="Ensembl"/>
</dbReference>
<organism evidence="5 6">
    <name type="scientific">Sander lucioperca</name>
    <name type="common">Pike-perch</name>
    <name type="synonym">Perca lucioperca</name>
    <dbReference type="NCBI Taxonomy" id="283035"/>
    <lineage>
        <taxon>Eukaryota</taxon>
        <taxon>Metazoa</taxon>
        <taxon>Chordata</taxon>
        <taxon>Craniata</taxon>
        <taxon>Vertebrata</taxon>
        <taxon>Euteleostomi</taxon>
        <taxon>Actinopterygii</taxon>
        <taxon>Neopterygii</taxon>
        <taxon>Teleostei</taxon>
        <taxon>Neoteleostei</taxon>
        <taxon>Acanthomorphata</taxon>
        <taxon>Eupercaria</taxon>
        <taxon>Perciformes</taxon>
        <taxon>Percoidei</taxon>
        <taxon>Percidae</taxon>
        <taxon>Luciopercinae</taxon>
        <taxon>Sander</taxon>
    </lineage>
</organism>
<dbReference type="InterPro" id="IPR002048">
    <property type="entry name" value="EF_hand_dom"/>
</dbReference>
<dbReference type="GO" id="GO:0055004">
    <property type="term" value="P:atrial cardiac myofibril assembly"/>
    <property type="evidence" value="ECO:0007669"/>
    <property type="project" value="Ensembl"/>
</dbReference>
<evidence type="ECO:0000256" key="1">
    <source>
        <dbReference type="ARBA" id="ARBA00022723"/>
    </source>
</evidence>
<keyword evidence="6" id="KW-1185">Reference proteome</keyword>
<dbReference type="Pfam" id="PF13499">
    <property type="entry name" value="EF-hand_7"/>
    <property type="match status" value="1"/>
</dbReference>
<evidence type="ECO:0000313" key="5">
    <source>
        <dbReference type="Ensembl" id="ENSSLUP00000048131.1"/>
    </source>
</evidence>
<evidence type="ECO:0000256" key="3">
    <source>
        <dbReference type="ARBA" id="ARBA00022837"/>
    </source>
</evidence>
<dbReference type="PANTHER" id="PTHR23049">
    <property type="entry name" value="MYOSIN REGULATORY LIGHT CHAIN 2"/>
    <property type="match status" value="1"/>
</dbReference>
<dbReference type="FunFam" id="1.10.238.10:FF:000010">
    <property type="entry name" value="Myosin regulatory light chain 2, atrial isoform"/>
    <property type="match status" value="1"/>
</dbReference>
<dbReference type="PROSITE" id="PS00018">
    <property type="entry name" value="EF_HAND_1"/>
    <property type="match status" value="1"/>
</dbReference>
<gene>
    <name evidence="5" type="primary">myl7</name>
</gene>
<dbReference type="InterPro" id="IPR018247">
    <property type="entry name" value="EF_Hand_1_Ca_BS"/>
</dbReference>
<keyword evidence="2" id="KW-0677">Repeat</keyword>
<feature type="domain" description="EF-hand" evidence="4">
    <location>
        <begin position="11"/>
        <end position="46"/>
    </location>
</feature>
<dbReference type="GO" id="GO:0060047">
    <property type="term" value="P:heart contraction"/>
    <property type="evidence" value="ECO:0007669"/>
    <property type="project" value="Ensembl"/>
</dbReference>
<dbReference type="FunFam" id="1.10.238.10:FF:000007">
    <property type="entry name" value="Putative myosin regulatory light chain sqh"/>
    <property type="match status" value="1"/>
</dbReference>
<dbReference type="InterPro" id="IPR011992">
    <property type="entry name" value="EF-hand-dom_pair"/>
</dbReference>
<dbReference type="Proteomes" id="UP000694568">
    <property type="component" value="Unplaced"/>
</dbReference>
<dbReference type="SMART" id="SM00054">
    <property type="entry name" value="EFh"/>
    <property type="match status" value="3"/>
</dbReference>
<dbReference type="GO" id="GO:0060038">
    <property type="term" value="P:cardiac muscle cell proliferation"/>
    <property type="evidence" value="ECO:0007669"/>
    <property type="project" value="Ensembl"/>
</dbReference>
<reference evidence="5" key="1">
    <citation type="submission" date="2025-08" db="UniProtKB">
        <authorList>
            <consortium name="Ensembl"/>
        </authorList>
    </citation>
    <scope>IDENTIFICATION</scope>
</reference>
<evidence type="ECO:0000259" key="4">
    <source>
        <dbReference type="PROSITE" id="PS50222"/>
    </source>
</evidence>
<keyword evidence="1" id="KW-0479">Metal-binding</keyword>
<name>A0A8D0A1V1_SANLU</name>
<keyword evidence="3" id="KW-0106">Calcium</keyword>
<dbReference type="SUPFAM" id="SSF47473">
    <property type="entry name" value="EF-hand"/>
    <property type="match status" value="1"/>
</dbReference>